<dbReference type="GO" id="GO:0005739">
    <property type="term" value="C:mitochondrion"/>
    <property type="evidence" value="ECO:0007669"/>
    <property type="project" value="UniProtKB-ARBA"/>
</dbReference>
<accession>A0A8J6C2P0</accession>
<dbReference type="AlphaFoldDB" id="A0A8J6C2P0"/>
<protein>
    <recommendedName>
        <fullName evidence="3">DUF155 domain-containing protein</fullName>
    </recommendedName>
</protein>
<feature type="compositionally biased region" description="Acidic residues" evidence="2">
    <location>
        <begin position="71"/>
        <end position="80"/>
    </location>
</feature>
<feature type="compositionally biased region" description="Basic and acidic residues" evidence="2">
    <location>
        <begin position="81"/>
        <end position="97"/>
    </location>
</feature>
<keyword evidence="5" id="KW-1185">Reference proteome</keyword>
<dbReference type="Pfam" id="PF02582">
    <property type="entry name" value="DUF155"/>
    <property type="match status" value="1"/>
</dbReference>
<feature type="compositionally biased region" description="Low complexity" evidence="2">
    <location>
        <begin position="151"/>
        <end position="164"/>
    </location>
</feature>
<dbReference type="Proteomes" id="UP000751190">
    <property type="component" value="Unassembled WGS sequence"/>
</dbReference>
<sequence>MDLEAPSAEPLIGPEQRRSTSNAAPSPLPVANARSGRLAERGGRPAPTARRQHRHNRLSAEAQPLSAGDTEAYDVEEDGSDTDRWASERDEQADALRHFVPPSAELSDTDAWVNSKDDEPHGAGRGAGEATGRHDEGGSGSTLGAMVPAPSAAANGGEAGGSSSRVPGRTDTHRRPNPWENANRKTFKPIITIGKASDGSSRSILHRRRQTLGLPFQRQRVEGRLYPPAVFPGISDSFDTAAFRCGTSCIGAAIDVKEAYNHYQSEGLQCTAYKDGLNVVVHCLHHDADEDSDSHAFYFMYGSVVLWNFDASAEAALIQEARVLFSRGTLEEPEVDDFGYVYDANIVDAKSHIHKDVIHLTTSDVMEKLAVSFGLAQSAKLSVFERTTESTIANTRAIPEQLAHSGKISLSRKEISMRVGQLFVDRSQVNLHSDMLDTPDFFWEDDEWEPLYQRTAKYMEIEKRVSVLNHRLDIIADLFDMLASEMHAKHASNLEIIIIVLIMIEVIFQVLELMQSRFL</sequence>
<evidence type="ECO:0000259" key="3">
    <source>
        <dbReference type="Pfam" id="PF02582"/>
    </source>
</evidence>
<reference evidence="4" key="1">
    <citation type="submission" date="2021-05" db="EMBL/GenBank/DDBJ databases">
        <title>The genome of the haptophyte Pavlova lutheri (Diacronema luteri, Pavlovales) - a model for lipid biosynthesis in eukaryotic algae.</title>
        <authorList>
            <person name="Hulatt C.J."/>
            <person name="Posewitz M.C."/>
        </authorList>
    </citation>
    <scope>NUCLEOTIDE SEQUENCE</scope>
    <source>
        <strain evidence="4">NIVA-4/92</strain>
    </source>
</reference>
<feature type="domain" description="DUF155" evidence="3">
    <location>
        <begin position="297"/>
        <end position="469"/>
    </location>
</feature>
<comment type="similarity">
    <text evidence="1">Belongs to the RMD1/sif2 family.</text>
</comment>
<dbReference type="PANTHER" id="PTHR16255:SF1">
    <property type="entry name" value="REQUIRED FOR MEIOTIC NUCLEAR DIVISION PROTEIN 1 HOMOLOG"/>
    <property type="match status" value="1"/>
</dbReference>
<dbReference type="InterPro" id="IPR051624">
    <property type="entry name" value="RMD1/Sad1-interacting"/>
</dbReference>
<dbReference type="OrthoDB" id="18302at2759"/>
<evidence type="ECO:0000256" key="2">
    <source>
        <dbReference type="SAM" id="MobiDB-lite"/>
    </source>
</evidence>
<dbReference type="PANTHER" id="PTHR16255">
    <property type="entry name" value="REQUIRED FOR MEIOTIC NUCLEAR DIVISION PROTEIN 1 HOMOLOG"/>
    <property type="match status" value="1"/>
</dbReference>
<feature type="region of interest" description="Disordered" evidence="2">
    <location>
        <begin position="1"/>
        <end position="186"/>
    </location>
</feature>
<organism evidence="4 5">
    <name type="scientific">Diacronema lutheri</name>
    <name type="common">Unicellular marine alga</name>
    <name type="synonym">Monochrysis lutheri</name>
    <dbReference type="NCBI Taxonomy" id="2081491"/>
    <lineage>
        <taxon>Eukaryota</taxon>
        <taxon>Haptista</taxon>
        <taxon>Haptophyta</taxon>
        <taxon>Pavlovophyceae</taxon>
        <taxon>Pavlovales</taxon>
        <taxon>Pavlovaceae</taxon>
        <taxon>Diacronema</taxon>
    </lineage>
</organism>
<dbReference type="EMBL" id="JAGTXO010000036">
    <property type="protein sequence ID" value="KAG8459997.1"/>
    <property type="molecule type" value="Genomic_DNA"/>
</dbReference>
<evidence type="ECO:0000313" key="5">
    <source>
        <dbReference type="Proteomes" id="UP000751190"/>
    </source>
</evidence>
<proteinExistence type="inferred from homology"/>
<evidence type="ECO:0000256" key="1">
    <source>
        <dbReference type="ARBA" id="ARBA00008306"/>
    </source>
</evidence>
<evidence type="ECO:0000313" key="4">
    <source>
        <dbReference type="EMBL" id="KAG8459997.1"/>
    </source>
</evidence>
<name>A0A8J6C2P0_DIALT</name>
<dbReference type="InterPro" id="IPR003734">
    <property type="entry name" value="DUF155"/>
</dbReference>
<gene>
    <name evidence="4" type="ORF">KFE25_011046</name>
</gene>
<comment type="caution">
    <text evidence="4">The sequence shown here is derived from an EMBL/GenBank/DDBJ whole genome shotgun (WGS) entry which is preliminary data.</text>
</comment>